<keyword evidence="1" id="KW-0175">Coiled coil</keyword>
<dbReference type="Pfam" id="PF04114">
    <property type="entry name" value="Gaa1"/>
    <property type="match status" value="1"/>
</dbReference>
<reference evidence="4" key="1">
    <citation type="journal article" date="2011" name="Genome Res.">
        <title>Phylogeny-wide analysis of social amoeba genomes highlights ancient origins for complex intercellular communication.</title>
        <authorList>
            <person name="Heidel A.J."/>
            <person name="Lawal H.M."/>
            <person name="Felder M."/>
            <person name="Schilde C."/>
            <person name="Helps N.R."/>
            <person name="Tunggal B."/>
            <person name="Rivero F."/>
            <person name="John U."/>
            <person name="Schleicher M."/>
            <person name="Eichinger L."/>
            <person name="Platzer M."/>
            <person name="Noegel A.A."/>
            <person name="Schaap P."/>
            <person name="Gloeckner G."/>
        </authorList>
    </citation>
    <scope>NUCLEOTIDE SEQUENCE [LARGE SCALE GENOMIC DNA]</scope>
    <source>
        <strain evidence="4">SH3</strain>
    </source>
</reference>
<feature type="transmembrane region" description="Helical" evidence="2">
    <location>
        <begin position="445"/>
        <end position="469"/>
    </location>
</feature>
<dbReference type="RefSeq" id="XP_004366630.1">
    <property type="nucleotide sequence ID" value="XM_004366573.1"/>
</dbReference>
<keyword evidence="2" id="KW-0472">Membrane</keyword>
<dbReference type="GO" id="GO:0016255">
    <property type="term" value="P:attachment of GPI anchor to protein"/>
    <property type="evidence" value="ECO:0007669"/>
    <property type="project" value="TreeGrafter"/>
</dbReference>
<dbReference type="Proteomes" id="UP000007797">
    <property type="component" value="Unassembled WGS sequence"/>
</dbReference>
<evidence type="ECO:0000313" key="4">
    <source>
        <dbReference type="Proteomes" id="UP000007797"/>
    </source>
</evidence>
<dbReference type="KEGG" id="dfa:DFA_04222"/>
<name>F4Q1M5_CACFS</name>
<feature type="transmembrane region" description="Helical" evidence="2">
    <location>
        <begin position="560"/>
        <end position="578"/>
    </location>
</feature>
<feature type="coiled-coil region" evidence="1">
    <location>
        <begin position="1032"/>
        <end position="1060"/>
    </location>
</feature>
<keyword evidence="2" id="KW-0812">Transmembrane</keyword>
<dbReference type="GO" id="GO:0042765">
    <property type="term" value="C:GPI-anchor transamidase complex"/>
    <property type="evidence" value="ECO:0007669"/>
    <property type="project" value="InterPro"/>
</dbReference>
<sequence length="1405" mass="162576">MISILEELNVYINILTQNVKSFIFQNNRIIIYLSIIVHLLAILILFYLPFLGRNTYLSEKNLQCTVTPFISNSLTFVKQAEEYHRSLIEDDDDEVANRAYWIHDRLIEIGSVDVQIHRFNASRDRVGINVIGVLRASRAIGTESFVVTTTYDQNKSEGGIAFLLAFIEYLGEKSRWSSRDLYFVFTSEGRDLDISGVSVWLNDYGQFKSTNKNIGWTKQPLMRSGPIFGTIALDRIVTSDDLFKKIIIYPEGLEGSLPNLDMVNVLSTTSYLNDVPVGLSSMGHWEPPVGSITGLLSFILHSSISLPRSNHAIYTRYGINSIGISTDASRNFFDFDYYSSPLRNIHTDSNNNSLNIISPSKTFITLGKIIETTIRHLNNADEQLHHSFRWYMLGGSVYFIDTGQALLPMILSTISNVILILNILFKYSQGQKGKDNNNNSSTNSFYLSLFKSFLWFIPLLLLLISYLLLPTFLSNILGLLPTIDLNITNTHWIIELFNDIYLLKDNIENQIIVSSIIYLIMCTLFYWLIYKPLFQTLTSILTPPPSTQDENESTMKKDSLILILLGYLTLIGLILMISNNQFAFVIKRQIFYYIRWIHLTCKVDHLDDRSQKQQQQHSSTDHIVTVKQQLKRQPSHYEYTYFTNPRIGKDIESDTSLYKFVRYNRADLFFKYAHLVQLDQTLVKVEQSKGWYLHYCTGLVESYRNVLWETATTLCCNPDIIKYLALQCTFTNPRKELSNLLKGKYYYRFKLDGSSNDQAESINRLHIQSLLSFIDVVFILHDRFAKDLLVFKYSNKFTRLIFNHSIICETIINHINKLYNQQDIDIDISTLTITPPSSHHPLQKPTDQLILKTLSLLHQYKICKVNWQHIIKKSIKYSNTKMIDYVVENHGGPKMLTSSHLNYAIWTSNIKMINYIMSVNNNINSNSYTLHSSLNPKDVQLYAHGDINQEKQKQHFISIILLVLDKFSNPLGGKWILEKIHPLLQSISLFYTLFNSNKVTLQKQNNISTSKILGSIVLSKDINLLHHVTSSIQFYNDQINNQNNQNNNNNQNENEKIESNKKTIYLDYQYAINCCFKIGSKELLTFVLDLAIQQNHHPLYQIPYKILYIPTTTDSIKIGEYVNLVGYAMQRLKSTVNEIVCDQYLICRLLSHPSTLLWETIQSLFPTINHRPGDSPKEIYQWYMHGYLSATPRIAKSTIQCTRSLNFELFDRTIGSVPIGDRAFLMEKFIQNLIYVVDDCNRLDCFYSNSIAPLHHTTLPLENSSPDLVQRYQQRLKAKEFINSIFSNKNIFSYICFDSIYIPNTLVNEQHPNNQNNNQKNNLTILEFMGQVLKDRDMYVFSGWQSRLKYEQKTKVSGTYTLADMARSNRVSFYKSSKMKQIQTLYRPLFNFFGSIELLRALDAE</sequence>
<feature type="transmembrane region" description="Helical" evidence="2">
    <location>
        <begin position="29"/>
        <end position="50"/>
    </location>
</feature>
<organism evidence="3 4">
    <name type="scientific">Cavenderia fasciculata</name>
    <name type="common">Slime mold</name>
    <name type="synonym">Dictyostelium fasciculatum</name>
    <dbReference type="NCBI Taxonomy" id="261658"/>
    <lineage>
        <taxon>Eukaryota</taxon>
        <taxon>Amoebozoa</taxon>
        <taxon>Evosea</taxon>
        <taxon>Eumycetozoa</taxon>
        <taxon>Dictyostelia</taxon>
        <taxon>Acytosteliales</taxon>
        <taxon>Cavenderiaceae</taxon>
        <taxon>Cavenderia</taxon>
    </lineage>
</organism>
<feature type="transmembrane region" description="Helical" evidence="2">
    <location>
        <begin position="405"/>
        <end position="425"/>
    </location>
</feature>
<dbReference type="STRING" id="1054147.F4Q1M5"/>
<feature type="transmembrane region" description="Helical" evidence="2">
    <location>
        <begin position="511"/>
        <end position="529"/>
    </location>
</feature>
<protein>
    <submittedName>
        <fullName evidence="3">Uncharacterized protein</fullName>
    </submittedName>
</protein>
<evidence type="ECO:0000256" key="2">
    <source>
        <dbReference type="SAM" id="Phobius"/>
    </source>
</evidence>
<proteinExistence type="predicted"/>
<evidence type="ECO:0000313" key="3">
    <source>
        <dbReference type="EMBL" id="EGG18726.1"/>
    </source>
</evidence>
<dbReference type="PANTHER" id="PTHR13304">
    <property type="entry name" value="GLYCOSYLPHOSPHATIDYLINOSITOL ANCHOR ATTACHMENT 1 PROTEIN"/>
    <property type="match status" value="1"/>
</dbReference>
<keyword evidence="4" id="KW-1185">Reference proteome</keyword>
<dbReference type="GeneID" id="14870721"/>
<dbReference type="OrthoDB" id="445301at2759"/>
<keyword evidence="2" id="KW-1133">Transmembrane helix</keyword>
<evidence type="ECO:0000256" key="1">
    <source>
        <dbReference type="SAM" id="Coils"/>
    </source>
</evidence>
<dbReference type="InterPro" id="IPR007246">
    <property type="entry name" value="Gaa1"/>
</dbReference>
<gene>
    <name evidence="3" type="ORF">DFA_04222</name>
</gene>
<dbReference type="SUPFAM" id="SSF140860">
    <property type="entry name" value="Pseudo ankyrin repeat-like"/>
    <property type="match status" value="1"/>
</dbReference>
<dbReference type="PANTHER" id="PTHR13304:SF1">
    <property type="entry name" value="PEPTIDASE M28 DOMAIN-CONTAINING PROTEIN"/>
    <property type="match status" value="1"/>
</dbReference>
<accession>F4Q1M5</accession>
<dbReference type="EMBL" id="GL883018">
    <property type="protein sequence ID" value="EGG18726.1"/>
    <property type="molecule type" value="Genomic_DNA"/>
</dbReference>
<dbReference type="Gene3D" id="3.40.630.10">
    <property type="entry name" value="Zn peptidases"/>
    <property type="match status" value="1"/>
</dbReference>